<feature type="region of interest" description="Disordered" evidence="1">
    <location>
        <begin position="131"/>
        <end position="173"/>
    </location>
</feature>
<reference evidence="3" key="1">
    <citation type="submission" date="2020-01" db="EMBL/GenBank/DDBJ databases">
        <authorList>
            <person name="Meier V. D."/>
            <person name="Meier V D."/>
        </authorList>
    </citation>
    <scope>NUCLEOTIDE SEQUENCE</scope>
    <source>
        <strain evidence="3">HLG_WM_MAG_08</strain>
    </source>
</reference>
<evidence type="ECO:0000256" key="1">
    <source>
        <dbReference type="SAM" id="MobiDB-lite"/>
    </source>
</evidence>
<organism evidence="3">
    <name type="scientific">uncultured Thiotrichaceae bacterium</name>
    <dbReference type="NCBI Taxonomy" id="298394"/>
    <lineage>
        <taxon>Bacteria</taxon>
        <taxon>Pseudomonadati</taxon>
        <taxon>Pseudomonadota</taxon>
        <taxon>Gammaproteobacteria</taxon>
        <taxon>Thiotrichales</taxon>
        <taxon>Thiotrichaceae</taxon>
        <taxon>environmental samples</taxon>
    </lineage>
</organism>
<feature type="transmembrane region" description="Helical" evidence="2">
    <location>
        <begin position="38"/>
        <end position="60"/>
    </location>
</feature>
<protein>
    <submittedName>
        <fullName evidence="3">Uncharacterized protein</fullName>
    </submittedName>
</protein>
<feature type="compositionally biased region" description="Basic and acidic residues" evidence="1">
    <location>
        <begin position="207"/>
        <end position="219"/>
    </location>
</feature>
<dbReference type="AlphaFoldDB" id="A0A6S6SZV4"/>
<keyword evidence="2" id="KW-0472">Membrane</keyword>
<keyword evidence="2" id="KW-0812">Transmembrane</keyword>
<feature type="compositionally biased region" description="Low complexity" evidence="1">
    <location>
        <begin position="229"/>
        <end position="238"/>
    </location>
</feature>
<name>A0A6S6SZV4_9GAMM</name>
<gene>
    <name evidence="3" type="ORF">HELGO_WM39274</name>
</gene>
<accession>A0A6S6SZV4</accession>
<evidence type="ECO:0000256" key="2">
    <source>
        <dbReference type="SAM" id="Phobius"/>
    </source>
</evidence>
<sequence length="374" mass="41119">MPGGVKILGTALTEQFQKIQLEMNLLPPAPNHKKGRKIVYTMFGFSVLAGIAAAGGTYFYQQSELINKAVIKKSAIHPEPTLTTPANNPVPTIPVAGATEPEQEKPLLLSQQDKPSPVPENMAISSPIISTQTKEAEKPLTPARELESAKAPEPEKPQIQSASPVTIETEEAQEPELIIQSPEILTQTTAIVSMEDIADSFPVTEFPVKKPDNGNKDHIITAPAEKQSDTPLTSTDTSSDQDETAEKKMDQQATSVSKDVKIDEEKLTANGLNRKQLIERAYNAIEKGNLSEQADSGSIYYIRLLKRISPTHPQVRRLAREVVSAYHIKARASIKLKQTRNASQHLWIAGRIIEEFSLSEINKAQLVLKQRLAE</sequence>
<evidence type="ECO:0000313" key="3">
    <source>
        <dbReference type="EMBL" id="CAA6812601.1"/>
    </source>
</evidence>
<feature type="compositionally biased region" description="Basic and acidic residues" evidence="1">
    <location>
        <begin position="134"/>
        <end position="156"/>
    </location>
</feature>
<dbReference type="EMBL" id="CACVAV010000203">
    <property type="protein sequence ID" value="CAA6812601.1"/>
    <property type="molecule type" value="Genomic_DNA"/>
</dbReference>
<proteinExistence type="predicted"/>
<keyword evidence="2" id="KW-1133">Transmembrane helix</keyword>
<feature type="region of interest" description="Disordered" evidence="1">
    <location>
        <begin position="207"/>
        <end position="257"/>
    </location>
</feature>